<dbReference type="Proteomes" id="UP000031668">
    <property type="component" value="Unassembled WGS sequence"/>
</dbReference>
<dbReference type="EMBL" id="JWZT01005339">
    <property type="protein sequence ID" value="KII61462.1"/>
    <property type="molecule type" value="Genomic_DNA"/>
</dbReference>
<dbReference type="OrthoDB" id="430340at2759"/>
<protein>
    <submittedName>
        <fullName evidence="2">von Willebrand factor D and EGF domain-containing protein</fullName>
    </submittedName>
</protein>
<dbReference type="SMART" id="SM00181">
    <property type="entry name" value="EGF"/>
    <property type="match status" value="3"/>
</dbReference>
<sequence>MPGYYGLRCEHIACNITCVNQKCLTPYVCNETCKKGWSGTNCSIPICNGYTKCSKSSSILKLLTGCQVVDNKRTCICNRNHFGEYCQFKCPNPCNNGYCMSMNGGIRCVCSEGFYGVSCSKSCKNKIRIQGLPKLSPTRQVSRFLPK</sequence>
<dbReference type="AlphaFoldDB" id="A0A0C2IX45"/>
<dbReference type="SUPFAM" id="SSF57196">
    <property type="entry name" value="EGF/Laminin"/>
    <property type="match status" value="1"/>
</dbReference>
<dbReference type="Gene3D" id="2.10.25.10">
    <property type="entry name" value="Laminin"/>
    <property type="match status" value="2"/>
</dbReference>
<name>A0A0C2IX45_THEKT</name>
<evidence type="ECO:0000313" key="2">
    <source>
        <dbReference type="EMBL" id="KII61462.1"/>
    </source>
</evidence>
<reference evidence="2 3" key="1">
    <citation type="journal article" date="2014" name="Genome Biol. Evol.">
        <title>The genome of the myxosporean Thelohanellus kitauei shows adaptations to nutrient acquisition within its fish host.</title>
        <authorList>
            <person name="Yang Y."/>
            <person name="Xiong J."/>
            <person name="Zhou Z."/>
            <person name="Huo F."/>
            <person name="Miao W."/>
            <person name="Ran C."/>
            <person name="Liu Y."/>
            <person name="Zhang J."/>
            <person name="Feng J."/>
            <person name="Wang M."/>
            <person name="Wang M."/>
            <person name="Wang L."/>
            <person name="Yao B."/>
        </authorList>
    </citation>
    <scope>NUCLEOTIDE SEQUENCE [LARGE SCALE GENOMIC DNA]</scope>
    <source>
        <strain evidence="2">Wuqing</strain>
    </source>
</reference>
<evidence type="ECO:0000313" key="3">
    <source>
        <dbReference type="Proteomes" id="UP000031668"/>
    </source>
</evidence>
<accession>A0A0C2IX45</accession>
<dbReference type="InterPro" id="IPR000742">
    <property type="entry name" value="EGF"/>
</dbReference>
<gene>
    <name evidence="2" type="ORF">RF11_12877</name>
</gene>
<keyword evidence="3" id="KW-1185">Reference proteome</keyword>
<organism evidence="2 3">
    <name type="scientific">Thelohanellus kitauei</name>
    <name type="common">Myxosporean</name>
    <dbReference type="NCBI Taxonomy" id="669202"/>
    <lineage>
        <taxon>Eukaryota</taxon>
        <taxon>Metazoa</taxon>
        <taxon>Cnidaria</taxon>
        <taxon>Myxozoa</taxon>
        <taxon>Myxosporea</taxon>
        <taxon>Bivalvulida</taxon>
        <taxon>Platysporina</taxon>
        <taxon>Myxobolidae</taxon>
        <taxon>Thelohanellus</taxon>
    </lineage>
</organism>
<evidence type="ECO:0000259" key="1">
    <source>
        <dbReference type="PROSITE" id="PS00022"/>
    </source>
</evidence>
<dbReference type="PROSITE" id="PS00022">
    <property type="entry name" value="EGF_1"/>
    <property type="match status" value="1"/>
</dbReference>
<proteinExistence type="predicted"/>
<feature type="domain" description="EGF-like" evidence="1">
    <location>
        <begin position="108"/>
        <end position="119"/>
    </location>
</feature>
<comment type="caution">
    <text evidence="2">The sequence shown here is derived from an EMBL/GenBank/DDBJ whole genome shotgun (WGS) entry which is preliminary data.</text>
</comment>